<name>A0ABN6KXA6_9FLAO</name>
<dbReference type="InterPro" id="IPR036565">
    <property type="entry name" value="Mur-like_cat_sf"/>
</dbReference>
<comment type="catalytic activity">
    <reaction evidence="7">
        <text>UDP-N-acetyl-alpha-D-muramoyl-L-alanyl-D-glutamate + meso-2,6-diaminopimelate + ATP = UDP-N-acetyl-alpha-D-muramoyl-L-alanyl-gamma-D-glutamyl-meso-2,6-diaminopimelate + ADP + phosphate + H(+)</text>
        <dbReference type="Rhea" id="RHEA:23676"/>
        <dbReference type="ChEBI" id="CHEBI:15378"/>
        <dbReference type="ChEBI" id="CHEBI:30616"/>
        <dbReference type="ChEBI" id="CHEBI:43474"/>
        <dbReference type="ChEBI" id="CHEBI:57791"/>
        <dbReference type="ChEBI" id="CHEBI:83900"/>
        <dbReference type="ChEBI" id="CHEBI:83905"/>
        <dbReference type="ChEBI" id="CHEBI:456216"/>
        <dbReference type="EC" id="6.3.2.13"/>
    </reaction>
</comment>
<dbReference type="GO" id="GO:0016874">
    <property type="term" value="F:ligase activity"/>
    <property type="evidence" value="ECO:0007669"/>
    <property type="project" value="UniProtKB-KW"/>
</dbReference>
<dbReference type="Proteomes" id="UP001319867">
    <property type="component" value="Chromosome"/>
</dbReference>
<feature type="binding site" evidence="7">
    <location>
        <position position="189"/>
    </location>
    <ligand>
        <name>UDP-N-acetyl-alpha-D-muramoyl-L-alanyl-D-glutamate</name>
        <dbReference type="ChEBI" id="CHEBI:83900"/>
    </ligand>
</feature>
<evidence type="ECO:0000256" key="6">
    <source>
        <dbReference type="ARBA" id="ARBA00023316"/>
    </source>
</evidence>
<feature type="binding site" evidence="7">
    <location>
        <position position="181"/>
    </location>
    <ligand>
        <name>UDP-N-acetyl-alpha-D-muramoyl-L-alanyl-D-glutamate</name>
        <dbReference type="ChEBI" id="CHEBI:83900"/>
    </ligand>
</feature>
<dbReference type="SUPFAM" id="SSF53244">
    <property type="entry name" value="MurD-like peptide ligases, peptide-binding domain"/>
    <property type="match status" value="1"/>
</dbReference>
<comment type="pathway">
    <text evidence="7 8">Cell wall biogenesis; peptidoglycan biosynthesis.</text>
</comment>
<dbReference type="Pfam" id="PF01225">
    <property type="entry name" value="Mur_ligase"/>
    <property type="match status" value="1"/>
</dbReference>
<evidence type="ECO:0000256" key="1">
    <source>
        <dbReference type="ARBA" id="ARBA00005898"/>
    </source>
</evidence>
<feature type="domain" description="Mur ligase C-terminal" evidence="10">
    <location>
        <begin position="328"/>
        <end position="458"/>
    </location>
</feature>
<feature type="domain" description="Mur ligase N-terminal catalytic" evidence="9">
    <location>
        <begin position="26"/>
        <end position="97"/>
    </location>
</feature>
<dbReference type="Gene3D" id="3.40.1190.10">
    <property type="entry name" value="Mur-like, catalytic domain"/>
    <property type="match status" value="1"/>
</dbReference>
<dbReference type="InterPro" id="IPR013221">
    <property type="entry name" value="Mur_ligase_cen"/>
</dbReference>
<reference evidence="12 13" key="1">
    <citation type="journal article" date="2022" name="Int. J. Syst. Evol. Microbiol.">
        <title>Flavobacterium ammonificans sp. nov. and Flavobacterium ammoniigenes sp. nov., ammonifying bacteria isolated from surface river water.</title>
        <authorList>
            <person name="Watanabe K."/>
            <person name="Kitamura T."/>
            <person name="Ogata Y."/>
            <person name="Shindo C."/>
            <person name="Suda W."/>
        </authorList>
    </citation>
    <scope>NUCLEOTIDE SEQUENCE [LARGE SCALE GENOMIC DNA]</scope>
    <source>
        <strain evidence="12 13">GENT5</strain>
    </source>
</reference>
<feature type="binding site" evidence="7">
    <location>
        <position position="379"/>
    </location>
    <ligand>
        <name>meso-2,6-diaminopimelate</name>
        <dbReference type="ChEBI" id="CHEBI:57791"/>
    </ligand>
</feature>
<dbReference type="NCBIfam" id="NF001126">
    <property type="entry name" value="PRK00139.1-4"/>
    <property type="match status" value="1"/>
</dbReference>
<keyword evidence="7" id="KW-0963">Cytoplasm</keyword>
<keyword evidence="7 12" id="KW-0436">Ligase</keyword>
<dbReference type="InterPro" id="IPR000713">
    <property type="entry name" value="Mur_ligase_N"/>
</dbReference>
<feature type="domain" description="Mur ligase central" evidence="11">
    <location>
        <begin position="110"/>
        <end position="302"/>
    </location>
</feature>
<keyword evidence="6 7" id="KW-0961">Cell wall biogenesis/degradation</keyword>
<evidence type="ECO:0000259" key="11">
    <source>
        <dbReference type="Pfam" id="PF08245"/>
    </source>
</evidence>
<evidence type="ECO:0000259" key="9">
    <source>
        <dbReference type="Pfam" id="PF01225"/>
    </source>
</evidence>
<comment type="cofactor">
    <cofactor evidence="7">
        <name>Mg(2+)</name>
        <dbReference type="ChEBI" id="CHEBI:18420"/>
    </cofactor>
</comment>
<protein>
    <recommendedName>
        <fullName evidence="7">UDP-N-acetylmuramoyl-L-alanyl-D-glutamate--2,6-diaminopimelate ligase</fullName>
        <ecNumber evidence="7">6.3.2.13</ecNumber>
    </recommendedName>
    <alternativeName>
        <fullName evidence="7">Meso-A2pm-adding enzyme</fullName>
    </alternativeName>
    <alternativeName>
        <fullName evidence="7">Meso-diaminopimelate-adding enzyme</fullName>
    </alternativeName>
    <alternativeName>
        <fullName evidence="7">UDP-MurNAc-L-Ala-D-Glu:meso-diaminopimelate ligase</fullName>
    </alternativeName>
    <alternativeName>
        <fullName evidence="7">UDP-MurNAc-tripeptide synthetase</fullName>
    </alternativeName>
    <alternativeName>
        <fullName evidence="7">UDP-N-acetylmuramyl-tripeptide synthetase</fullName>
    </alternativeName>
</protein>
<keyword evidence="7" id="KW-0547">Nucleotide-binding</keyword>
<evidence type="ECO:0000313" key="13">
    <source>
        <dbReference type="Proteomes" id="UP001319867"/>
    </source>
</evidence>
<sequence length="487" mass="53803">MSILKDILYKVAIEAVKGSTEITIGKIDFDSRKIAQNDLFVAIRGTISDGHEFIAKAIELGATAIVCDTLPETITEGITYIQVKDTNTALAVMAANYFDHPSQKLQLVGVTGTNGKTTIASLLYQLYKKAGYKVGLLSTVKIMVDEVEYKATHTTPDSITINQYLATMIAEGVEYCFMEVSSHGIHQKRTEALHFVGGVFTNLSHDHLDYHATFAEYRDVKKSFFDHLPKTAFALSNIDDKNGPVLLQNTVAKKCTYALKSYADYKAQILESQLSGLLLKINGNEVWVKLIGTFNAYNLLAIYGTAIELGMESLEALRLLSELESVSGRFQYIVSESNITAIVDYAHTPDALENVLKTINDIRTKNEQLITVVGCGGNRDKAKRPVMGGIASDLSDKAILTSDNPRNEDATVIISEMEQGVAPQNFKRILSITDRKQAIKTACQLAQPNDIILIAGKGHETYQEIEGVRHDFDDMKIVKELLEQLHK</sequence>
<comment type="function">
    <text evidence="7">Catalyzes the addition of meso-diaminopimelic acid to the nucleotide precursor UDP-N-acetylmuramoyl-L-alanyl-D-glutamate (UMAG) in the biosynthesis of bacterial cell-wall peptidoglycan.</text>
</comment>
<keyword evidence="3 7" id="KW-0133">Cell shape</keyword>
<evidence type="ECO:0000256" key="5">
    <source>
        <dbReference type="ARBA" id="ARBA00023306"/>
    </source>
</evidence>
<feature type="modified residue" description="N6-carboxylysine" evidence="7">
    <location>
        <position position="221"/>
    </location>
</feature>
<evidence type="ECO:0000256" key="2">
    <source>
        <dbReference type="ARBA" id="ARBA00022618"/>
    </source>
</evidence>
<dbReference type="SUPFAM" id="SSF63418">
    <property type="entry name" value="MurE/MurF N-terminal domain"/>
    <property type="match status" value="1"/>
</dbReference>
<keyword evidence="13" id="KW-1185">Reference proteome</keyword>
<dbReference type="Gene3D" id="3.40.1390.10">
    <property type="entry name" value="MurE/MurF, N-terminal domain"/>
    <property type="match status" value="1"/>
</dbReference>
<dbReference type="EMBL" id="AP025184">
    <property type="protein sequence ID" value="BDB53840.1"/>
    <property type="molecule type" value="Genomic_DNA"/>
</dbReference>
<dbReference type="InterPro" id="IPR036615">
    <property type="entry name" value="Mur_ligase_C_dom_sf"/>
</dbReference>
<evidence type="ECO:0000259" key="10">
    <source>
        <dbReference type="Pfam" id="PF02875"/>
    </source>
</evidence>
<dbReference type="PANTHER" id="PTHR23135:SF4">
    <property type="entry name" value="UDP-N-ACETYLMURAMOYL-L-ALANYL-D-GLUTAMATE--2,6-DIAMINOPIMELATE LIGASE MURE HOMOLOG, CHLOROPLASTIC"/>
    <property type="match status" value="1"/>
</dbReference>
<feature type="binding site" evidence="7">
    <location>
        <position position="31"/>
    </location>
    <ligand>
        <name>UDP-N-acetyl-alpha-D-muramoyl-L-alanyl-D-glutamate</name>
        <dbReference type="ChEBI" id="CHEBI:83900"/>
    </ligand>
</feature>
<feature type="binding site" evidence="7">
    <location>
        <begin position="112"/>
        <end position="118"/>
    </location>
    <ligand>
        <name>ATP</name>
        <dbReference type="ChEBI" id="CHEBI:30616"/>
    </ligand>
</feature>
<keyword evidence="4 7" id="KW-0573">Peptidoglycan synthesis</keyword>
<dbReference type="Pfam" id="PF02875">
    <property type="entry name" value="Mur_ligase_C"/>
    <property type="match status" value="1"/>
</dbReference>
<dbReference type="PROSITE" id="PS00012">
    <property type="entry name" value="PHOSPHOPANTETHEINE"/>
    <property type="match status" value="1"/>
</dbReference>
<feature type="short sequence motif" description="Meso-diaminopimelate recognition motif" evidence="7">
    <location>
        <begin position="403"/>
        <end position="406"/>
    </location>
</feature>
<feature type="binding site" evidence="7">
    <location>
        <begin position="154"/>
        <end position="155"/>
    </location>
    <ligand>
        <name>UDP-N-acetyl-alpha-D-muramoyl-L-alanyl-D-glutamate</name>
        <dbReference type="ChEBI" id="CHEBI:83900"/>
    </ligand>
</feature>
<dbReference type="InterPro" id="IPR006162">
    <property type="entry name" value="Ppantetheine_attach_site"/>
</dbReference>
<comment type="caution">
    <text evidence="7">Lacks conserved residue(s) required for the propagation of feature annotation.</text>
</comment>
<feature type="binding site" evidence="7">
    <location>
        <position position="460"/>
    </location>
    <ligand>
        <name>meso-2,6-diaminopimelate</name>
        <dbReference type="ChEBI" id="CHEBI:57791"/>
    </ligand>
</feature>
<feature type="binding site" evidence="7">
    <location>
        <begin position="403"/>
        <end position="406"/>
    </location>
    <ligand>
        <name>meso-2,6-diaminopimelate</name>
        <dbReference type="ChEBI" id="CHEBI:57791"/>
    </ligand>
</feature>
<dbReference type="HAMAP" id="MF_00208">
    <property type="entry name" value="MurE"/>
    <property type="match status" value="1"/>
</dbReference>
<dbReference type="NCBIfam" id="TIGR01085">
    <property type="entry name" value="murE"/>
    <property type="match status" value="1"/>
</dbReference>
<comment type="PTM">
    <text evidence="7">Carboxylation is probably crucial for Mg(2+) binding and, consequently, for the gamma-phosphate positioning of ATP.</text>
</comment>
<comment type="similarity">
    <text evidence="1 7">Belongs to the MurCDEF family. MurE subfamily.</text>
</comment>
<dbReference type="SUPFAM" id="SSF53623">
    <property type="entry name" value="MurD-like peptide ligases, catalytic domain"/>
    <property type="match status" value="1"/>
</dbReference>
<comment type="subcellular location">
    <subcellularLocation>
        <location evidence="7 8">Cytoplasm</location>
    </subcellularLocation>
</comment>
<gene>
    <name evidence="7 12" type="primary">murE</name>
    <name evidence="12" type="ORF">GENT5_01450</name>
</gene>
<dbReference type="PANTHER" id="PTHR23135">
    <property type="entry name" value="MUR LIGASE FAMILY MEMBER"/>
    <property type="match status" value="1"/>
</dbReference>
<evidence type="ECO:0000256" key="7">
    <source>
        <dbReference type="HAMAP-Rule" id="MF_00208"/>
    </source>
</evidence>
<dbReference type="InterPro" id="IPR035911">
    <property type="entry name" value="MurE/MurF_N"/>
</dbReference>
<accession>A0ABN6KXA6</accession>
<keyword evidence="7" id="KW-0460">Magnesium</keyword>
<evidence type="ECO:0000256" key="4">
    <source>
        <dbReference type="ARBA" id="ARBA00022984"/>
    </source>
</evidence>
<feature type="binding site" evidence="7">
    <location>
        <position position="187"/>
    </location>
    <ligand>
        <name>UDP-N-acetyl-alpha-D-muramoyl-L-alanyl-D-glutamate</name>
        <dbReference type="ChEBI" id="CHEBI:83900"/>
    </ligand>
</feature>
<dbReference type="Pfam" id="PF08245">
    <property type="entry name" value="Mur_ligase_M"/>
    <property type="match status" value="1"/>
</dbReference>
<keyword evidence="7" id="KW-0067">ATP-binding</keyword>
<dbReference type="EC" id="6.3.2.13" evidence="7"/>
<evidence type="ECO:0000256" key="8">
    <source>
        <dbReference type="RuleBase" id="RU004135"/>
    </source>
</evidence>
<dbReference type="InterPro" id="IPR004101">
    <property type="entry name" value="Mur_ligase_C"/>
</dbReference>
<keyword evidence="5 7" id="KW-0131">Cell cycle</keyword>
<feature type="binding site" evidence="7">
    <location>
        <position position="456"/>
    </location>
    <ligand>
        <name>meso-2,6-diaminopimelate</name>
        <dbReference type="ChEBI" id="CHEBI:57791"/>
    </ligand>
</feature>
<dbReference type="RefSeq" id="WP_229317459.1">
    <property type="nucleotide sequence ID" value="NZ_AP025184.1"/>
</dbReference>
<organism evidence="12 13">
    <name type="scientific">Flavobacterium ammoniigenes</name>
    <dbReference type="NCBI Taxonomy" id="1751095"/>
    <lineage>
        <taxon>Bacteria</taxon>
        <taxon>Pseudomonadati</taxon>
        <taxon>Bacteroidota</taxon>
        <taxon>Flavobacteriia</taxon>
        <taxon>Flavobacteriales</taxon>
        <taxon>Flavobacteriaceae</taxon>
        <taxon>Flavobacterium</taxon>
    </lineage>
</organism>
<dbReference type="Gene3D" id="3.90.190.20">
    <property type="entry name" value="Mur ligase, C-terminal domain"/>
    <property type="match status" value="1"/>
</dbReference>
<evidence type="ECO:0000313" key="12">
    <source>
        <dbReference type="EMBL" id="BDB53840.1"/>
    </source>
</evidence>
<reference evidence="12 13" key="2">
    <citation type="journal article" date="2022" name="Microorganisms">
        <title>Complete Genome Sequences of Two Flavobacterium ammonificans Strains and a Flavobacterium ammoniigenes Strain of Ammonifying Bacterioplankton Isolated from Surface River Water.</title>
        <authorList>
            <person name="Suda W."/>
            <person name="Ogata Y."/>
            <person name="Shindo C."/>
            <person name="Watanabe K."/>
        </authorList>
    </citation>
    <scope>NUCLEOTIDE SEQUENCE [LARGE SCALE GENOMIC DNA]</scope>
    <source>
        <strain evidence="12 13">GENT5</strain>
    </source>
</reference>
<dbReference type="InterPro" id="IPR005761">
    <property type="entry name" value="UDP-N-AcMur-Glu-dNH2Pim_ligase"/>
</dbReference>
<evidence type="ECO:0000256" key="3">
    <source>
        <dbReference type="ARBA" id="ARBA00022960"/>
    </source>
</evidence>
<proteinExistence type="inferred from homology"/>
<keyword evidence="2 7" id="KW-0132">Cell division</keyword>